<dbReference type="VEuPathDB" id="FungiDB:BO72DRAFT_511019"/>
<keyword evidence="3 8" id="KW-0812">Transmembrane</keyword>
<dbReference type="AlphaFoldDB" id="A0A8G1RM38"/>
<evidence type="ECO:0000259" key="10">
    <source>
        <dbReference type="SMART" id="SM00665"/>
    </source>
</evidence>
<feature type="transmembrane region" description="Helical" evidence="8">
    <location>
        <begin position="267"/>
        <end position="291"/>
    </location>
</feature>
<dbReference type="SMART" id="SM00665">
    <property type="entry name" value="B561"/>
    <property type="match status" value="1"/>
</dbReference>
<keyword evidence="12" id="KW-1185">Reference proteome</keyword>
<keyword evidence="4" id="KW-0249">Electron transport</keyword>
<feature type="region of interest" description="Disordered" evidence="7">
    <location>
        <begin position="408"/>
        <end position="442"/>
    </location>
</feature>
<evidence type="ECO:0000313" key="11">
    <source>
        <dbReference type="EMBL" id="RAK76567.1"/>
    </source>
</evidence>
<proteinExistence type="predicted"/>
<dbReference type="RefSeq" id="XP_040800577.1">
    <property type="nucleotide sequence ID" value="XM_040949384.1"/>
</dbReference>
<protein>
    <submittedName>
        <fullName evidence="11">CBD9-like protein</fullName>
    </submittedName>
</protein>
<dbReference type="InterPro" id="IPR006593">
    <property type="entry name" value="Cyt_b561/ferric_Rdtase_TM"/>
</dbReference>
<keyword evidence="5 8" id="KW-1133">Transmembrane helix</keyword>
<feature type="transmembrane region" description="Helical" evidence="8">
    <location>
        <begin position="234"/>
        <end position="255"/>
    </location>
</feature>
<dbReference type="InterPro" id="IPR015920">
    <property type="entry name" value="Cellobiose_DH-like_cyt"/>
</dbReference>
<dbReference type="Pfam" id="PF16010">
    <property type="entry name" value="CDH-cyt"/>
    <property type="match status" value="1"/>
</dbReference>
<dbReference type="Gene3D" id="1.20.120.1770">
    <property type="match status" value="1"/>
</dbReference>
<dbReference type="GO" id="GO:0016020">
    <property type="term" value="C:membrane"/>
    <property type="evidence" value="ECO:0007669"/>
    <property type="project" value="UniProtKB-SubCell"/>
</dbReference>
<evidence type="ECO:0000256" key="6">
    <source>
        <dbReference type="ARBA" id="ARBA00023136"/>
    </source>
</evidence>
<feature type="transmembrane region" description="Helical" evidence="8">
    <location>
        <begin position="374"/>
        <end position="399"/>
    </location>
</feature>
<organism evidence="11 12">
    <name type="scientific">Aspergillus fijiensis CBS 313.89</name>
    <dbReference type="NCBI Taxonomy" id="1448319"/>
    <lineage>
        <taxon>Eukaryota</taxon>
        <taxon>Fungi</taxon>
        <taxon>Dikarya</taxon>
        <taxon>Ascomycota</taxon>
        <taxon>Pezizomycotina</taxon>
        <taxon>Eurotiomycetes</taxon>
        <taxon>Eurotiomycetidae</taxon>
        <taxon>Eurotiales</taxon>
        <taxon>Aspergillaceae</taxon>
        <taxon>Aspergillus</taxon>
    </lineage>
</organism>
<dbReference type="GeneID" id="63866717"/>
<evidence type="ECO:0000256" key="2">
    <source>
        <dbReference type="ARBA" id="ARBA00022448"/>
    </source>
</evidence>
<feature type="domain" description="Cytochrome b561" evidence="10">
    <location>
        <begin position="237"/>
        <end position="359"/>
    </location>
</feature>
<evidence type="ECO:0000256" key="1">
    <source>
        <dbReference type="ARBA" id="ARBA00004370"/>
    </source>
</evidence>
<feature type="compositionally biased region" description="Basic and acidic residues" evidence="7">
    <location>
        <begin position="408"/>
        <end position="418"/>
    </location>
</feature>
<feature type="region of interest" description="Disordered" evidence="7">
    <location>
        <begin position="191"/>
        <end position="228"/>
    </location>
</feature>
<keyword evidence="6 8" id="KW-0472">Membrane</keyword>
<dbReference type="EMBL" id="KZ824648">
    <property type="protein sequence ID" value="RAK76567.1"/>
    <property type="molecule type" value="Genomic_DNA"/>
</dbReference>
<evidence type="ECO:0000256" key="5">
    <source>
        <dbReference type="ARBA" id="ARBA00022989"/>
    </source>
</evidence>
<dbReference type="Gene3D" id="2.60.40.1210">
    <property type="entry name" value="Cellobiose dehydrogenase, cytochrome domain"/>
    <property type="match status" value="1"/>
</dbReference>
<dbReference type="CDD" id="cd09630">
    <property type="entry name" value="CDH_like_cytochrome"/>
    <property type="match status" value="1"/>
</dbReference>
<evidence type="ECO:0000313" key="12">
    <source>
        <dbReference type="Proteomes" id="UP000249789"/>
    </source>
</evidence>
<evidence type="ECO:0000256" key="8">
    <source>
        <dbReference type="SAM" id="Phobius"/>
    </source>
</evidence>
<feature type="transmembrane region" description="Helical" evidence="8">
    <location>
        <begin position="303"/>
        <end position="322"/>
    </location>
</feature>
<dbReference type="SUPFAM" id="SSF49344">
    <property type="entry name" value="CBD9-like"/>
    <property type="match status" value="1"/>
</dbReference>
<feature type="compositionally biased region" description="Gly residues" evidence="7">
    <location>
        <begin position="419"/>
        <end position="434"/>
    </location>
</feature>
<dbReference type="Proteomes" id="UP000249789">
    <property type="component" value="Unassembled WGS sequence"/>
</dbReference>
<sequence length="442" mass="46452">MRAFRLLQTFLGLAPLATANIVTFSPSTAHPNLTYSVTVPDTTTQQNGGAIYLQIRAPRSLQWVALGQGTGMAGANIFVVYAGASATNLTLSPRLGRGHIEPQYTELANATLLPSSSLTDDTIEANILCTNCLASWSSPSSTRYPPSAPSAPFIWAYHTGDPLPSASPQETITIHTEMGSTTLDLTKAQFSAPSPANATNTEFNPFNPTSASTTSTPQNHSGTSLPSPTKTRSLLIVHGTLMALAFLLCFPLFALPIPLGVRYNIPALHAPLQLFTLCLTIVGLGTGVYLATTVSTIKHAHPIIGIILVGVLVLFQPLAGYLQHRHWRREGAKSVFGYVHRWVGRGAIVLGMVNGGLGFGLAGRGMGGVGSRNVPVAAVVVYCVVAGLVCAVYVMGVVWGKTKVFHREGDRSKEEGGERGSGSGSGSGDGAGKRGGAHREKI</sequence>
<evidence type="ECO:0000256" key="4">
    <source>
        <dbReference type="ARBA" id="ARBA00022982"/>
    </source>
</evidence>
<accession>A0A8G1RM38</accession>
<name>A0A8G1RM38_9EURO</name>
<feature type="signal peptide" evidence="9">
    <location>
        <begin position="1"/>
        <end position="19"/>
    </location>
</feature>
<keyword evidence="2" id="KW-0813">Transport</keyword>
<reference evidence="11 12" key="1">
    <citation type="submission" date="2018-02" db="EMBL/GenBank/DDBJ databases">
        <title>The genomes of Aspergillus section Nigri reveals drivers in fungal speciation.</title>
        <authorList>
            <consortium name="DOE Joint Genome Institute"/>
            <person name="Vesth T.C."/>
            <person name="Nybo J."/>
            <person name="Theobald S."/>
            <person name="Brandl J."/>
            <person name="Frisvad J.C."/>
            <person name="Nielsen K.F."/>
            <person name="Lyhne E.K."/>
            <person name="Kogle M.E."/>
            <person name="Kuo A."/>
            <person name="Riley R."/>
            <person name="Clum A."/>
            <person name="Nolan M."/>
            <person name="Lipzen A."/>
            <person name="Salamov A."/>
            <person name="Henrissat B."/>
            <person name="Wiebenga A."/>
            <person name="De vries R.P."/>
            <person name="Grigoriev I.V."/>
            <person name="Mortensen U.H."/>
            <person name="Andersen M.R."/>
            <person name="Baker S.E."/>
        </authorList>
    </citation>
    <scope>NUCLEOTIDE SEQUENCE [LARGE SCALE GENOMIC DNA]</scope>
    <source>
        <strain evidence="11 12">CBS 313.89</strain>
    </source>
</reference>
<feature type="transmembrane region" description="Helical" evidence="8">
    <location>
        <begin position="342"/>
        <end position="362"/>
    </location>
</feature>
<dbReference type="PANTHER" id="PTHR47797">
    <property type="entry name" value="DEHYDROGENASE, PUTATIVE (AFU_ORTHOLOGUE AFUA_8G05805)-RELATED"/>
    <property type="match status" value="1"/>
</dbReference>
<comment type="subcellular location">
    <subcellularLocation>
        <location evidence="1">Membrane</location>
    </subcellularLocation>
</comment>
<dbReference type="OrthoDB" id="19261at2759"/>
<keyword evidence="9" id="KW-0732">Signal</keyword>
<evidence type="ECO:0000256" key="3">
    <source>
        <dbReference type="ARBA" id="ARBA00022692"/>
    </source>
</evidence>
<gene>
    <name evidence="11" type="ORF">BO72DRAFT_511019</name>
</gene>
<dbReference type="PANTHER" id="PTHR47797:SF1">
    <property type="entry name" value="CYTOCHROME B561 DOMAIN-CONTAINING PROTEIN-RELATED"/>
    <property type="match status" value="1"/>
</dbReference>
<dbReference type="CDD" id="cd08760">
    <property type="entry name" value="Cyt_b561_FRRS1_like"/>
    <property type="match status" value="1"/>
</dbReference>
<feature type="chain" id="PRO_5034824129" evidence="9">
    <location>
        <begin position="20"/>
        <end position="442"/>
    </location>
</feature>
<evidence type="ECO:0000256" key="7">
    <source>
        <dbReference type="SAM" id="MobiDB-lite"/>
    </source>
</evidence>
<evidence type="ECO:0000256" key="9">
    <source>
        <dbReference type="SAM" id="SignalP"/>
    </source>
</evidence>